<dbReference type="EMBL" id="OC862914">
    <property type="protein sequence ID" value="CAD7630627.1"/>
    <property type="molecule type" value="Genomic_DNA"/>
</dbReference>
<dbReference type="OrthoDB" id="6537596at2759"/>
<keyword evidence="1" id="KW-0812">Transmembrane</keyword>
<dbReference type="Proteomes" id="UP000759131">
    <property type="component" value="Unassembled WGS sequence"/>
</dbReference>
<protein>
    <submittedName>
        <fullName evidence="2">Uncharacterized protein</fullName>
    </submittedName>
</protein>
<evidence type="ECO:0000313" key="2">
    <source>
        <dbReference type="EMBL" id="CAD7630627.1"/>
    </source>
</evidence>
<accession>A0A7R9KWZ1</accession>
<feature type="transmembrane region" description="Helical" evidence="1">
    <location>
        <begin position="65"/>
        <end position="87"/>
    </location>
</feature>
<name>A0A7R9KWZ1_9ACAR</name>
<evidence type="ECO:0000313" key="3">
    <source>
        <dbReference type="Proteomes" id="UP000759131"/>
    </source>
</evidence>
<dbReference type="AlphaFoldDB" id="A0A7R9KWZ1"/>
<feature type="transmembrane region" description="Helical" evidence="1">
    <location>
        <begin position="20"/>
        <end position="44"/>
    </location>
</feature>
<keyword evidence="1" id="KW-0472">Membrane</keyword>
<dbReference type="Gene3D" id="1.20.1070.10">
    <property type="entry name" value="Rhodopsin 7-helix transmembrane proteins"/>
    <property type="match status" value="1"/>
</dbReference>
<evidence type="ECO:0000256" key="1">
    <source>
        <dbReference type="SAM" id="Phobius"/>
    </source>
</evidence>
<sequence>MFDEISCSVNWRSDYSCSYLIFSVLLISSPANLLTQMWTLMLIYKTVKRRYFTRADRRKSKESPQISVSLTSSLASSSIAALSRSFVLNESYEVLTVMLVSVTYTLTSLPKNLVDAAQACTASDPLVDPRLVFWTSVGREFGATFLIPLVLLLFHQRLRSSVRSLVRCSLTRLGLHRWLGDGGGGGHHQETIYLSTRPSTSIATTSNTAVTVI</sequence>
<keyword evidence="1" id="KW-1133">Transmembrane helix</keyword>
<dbReference type="EMBL" id="CAJPIZ010008339">
    <property type="protein sequence ID" value="CAG2111057.1"/>
    <property type="molecule type" value="Genomic_DNA"/>
</dbReference>
<organism evidence="2">
    <name type="scientific">Medioppia subpectinata</name>
    <dbReference type="NCBI Taxonomy" id="1979941"/>
    <lineage>
        <taxon>Eukaryota</taxon>
        <taxon>Metazoa</taxon>
        <taxon>Ecdysozoa</taxon>
        <taxon>Arthropoda</taxon>
        <taxon>Chelicerata</taxon>
        <taxon>Arachnida</taxon>
        <taxon>Acari</taxon>
        <taxon>Acariformes</taxon>
        <taxon>Sarcoptiformes</taxon>
        <taxon>Oribatida</taxon>
        <taxon>Brachypylina</taxon>
        <taxon>Oppioidea</taxon>
        <taxon>Oppiidae</taxon>
        <taxon>Medioppia</taxon>
    </lineage>
</organism>
<feature type="transmembrane region" description="Helical" evidence="1">
    <location>
        <begin position="131"/>
        <end position="154"/>
    </location>
</feature>
<reference evidence="2" key="1">
    <citation type="submission" date="2020-11" db="EMBL/GenBank/DDBJ databases">
        <authorList>
            <person name="Tran Van P."/>
        </authorList>
    </citation>
    <scope>NUCLEOTIDE SEQUENCE</scope>
</reference>
<gene>
    <name evidence="2" type="ORF">OSB1V03_LOCUS11039</name>
</gene>
<keyword evidence="3" id="KW-1185">Reference proteome</keyword>
<proteinExistence type="predicted"/>